<dbReference type="Pfam" id="PF23122">
    <property type="entry name" value="C2_ITFG1"/>
    <property type="match status" value="1"/>
</dbReference>
<feature type="region of interest" description="Disordered" evidence="10">
    <location>
        <begin position="1"/>
        <end position="25"/>
    </location>
</feature>
<dbReference type="GO" id="GO:0045892">
    <property type="term" value="P:negative regulation of DNA-templated transcription"/>
    <property type="evidence" value="ECO:0007669"/>
    <property type="project" value="TreeGrafter"/>
</dbReference>
<evidence type="ECO:0000256" key="3">
    <source>
        <dbReference type="ARBA" id="ARBA00022491"/>
    </source>
</evidence>
<keyword evidence="11" id="KW-0472">Membrane</keyword>
<comment type="subcellular location">
    <subcellularLocation>
        <location evidence="1">Nucleus</location>
    </subcellularLocation>
</comment>
<evidence type="ECO:0000256" key="2">
    <source>
        <dbReference type="ARBA" id="ARBA00008469"/>
    </source>
</evidence>
<dbReference type="PROSITE" id="PS50105">
    <property type="entry name" value="SAM_DOMAIN"/>
    <property type="match status" value="1"/>
</dbReference>
<evidence type="ECO:0000256" key="9">
    <source>
        <dbReference type="PROSITE-ProRule" id="PRU00459"/>
    </source>
</evidence>
<evidence type="ECO:0000256" key="8">
    <source>
        <dbReference type="ARBA" id="ARBA00023242"/>
    </source>
</evidence>
<feature type="region of interest" description="Disordered" evidence="10">
    <location>
        <begin position="230"/>
        <end position="333"/>
    </location>
</feature>
<dbReference type="SMART" id="SM00561">
    <property type="entry name" value="MBT"/>
    <property type="match status" value="2"/>
</dbReference>
<evidence type="ECO:0000256" key="5">
    <source>
        <dbReference type="ARBA" id="ARBA00022737"/>
    </source>
</evidence>
<protein>
    <recommendedName>
        <fullName evidence="12">SAM domain-containing protein</fullName>
    </recommendedName>
</protein>
<dbReference type="CDD" id="cd20092">
    <property type="entry name" value="MBT_dScm-like_rpt2"/>
    <property type="match status" value="1"/>
</dbReference>
<dbReference type="Gene3D" id="2.30.30.140">
    <property type="match status" value="2"/>
</dbReference>
<dbReference type="GO" id="GO:0005634">
    <property type="term" value="C:nucleus"/>
    <property type="evidence" value="ECO:0007669"/>
    <property type="project" value="UniProtKB-SubCell"/>
</dbReference>
<keyword evidence="11" id="KW-1133">Transmembrane helix</keyword>
<comment type="similarity">
    <text evidence="2">Belongs to the SCM family.</text>
</comment>
<feature type="repeat" description="MBT" evidence="9">
    <location>
        <begin position="133"/>
        <end position="234"/>
    </location>
</feature>
<dbReference type="InterPro" id="IPR013517">
    <property type="entry name" value="FG-GAP"/>
</dbReference>
<evidence type="ECO:0000313" key="14">
    <source>
        <dbReference type="Proteomes" id="UP000678499"/>
    </source>
</evidence>
<feature type="compositionally biased region" description="Pro residues" evidence="10">
    <location>
        <begin position="259"/>
        <end position="272"/>
    </location>
</feature>
<feature type="non-terminal residue" evidence="13">
    <location>
        <position position="1199"/>
    </location>
</feature>
<evidence type="ECO:0000259" key="12">
    <source>
        <dbReference type="PROSITE" id="PS50105"/>
    </source>
</evidence>
<dbReference type="SUPFAM" id="SSF69318">
    <property type="entry name" value="Integrin alpha N-terminal domain"/>
    <property type="match status" value="1"/>
</dbReference>
<feature type="transmembrane region" description="Helical" evidence="11">
    <location>
        <begin position="1157"/>
        <end position="1175"/>
    </location>
</feature>
<dbReference type="PANTHER" id="PTHR12247">
    <property type="entry name" value="POLYCOMB GROUP PROTEIN"/>
    <property type="match status" value="1"/>
</dbReference>
<feature type="domain" description="SAM" evidence="12">
    <location>
        <begin position="510"/>
        <end position="575"/>
    </location>
</feature>
<evidence type="ECO:0000256" key="11">
    <source>
        <dbReference type="SAM" id="Phobius"/>
    </source>
</evidence>
<dbReference type="InterPro" id="IPR047531">
    <property type="entry name" value="SAM_Scm-like"/>
</dbReference>
<dbReference type="InterPro" id="IPR028994">
    <property type="entry name" value="Integrin_alpha_N"/>
</dbReference>
<accession>A0A7R9GJV5</accession>
<feature type="repeat" description="MBT" evidence="9">
    <location>
        <begin position="27"/>
        <end position="125"/>
    </location>
</feature>
<dbReference type="PANTHER" id="PTHR12247:SF132">
    <property type="entry name" value="POLYCOMB PROTEIN SCM"/>
    <property type="match status" value="1"/>
</dbReference>
<feature type="compositionally biased region" description="Low complexity" evidence="10">
    <location>
        <begin position="249"/>
        <end position="258"/>
    </location>
</feature>
<proteinExistence type="inferred from homology"/>
<feature type="compositionally biased region" description="Polar residues" evidence="10">
    <location>
        <begin position="1"/>
        <end position="12"/>
    </location>
</feature>
<keyword evidence="14" id="KW-1185">Reference proteome</keyword>
<dbReference type="Gene3D" id="1.10.150.50">
    <property type="entry name" value="Transcription Factor, Ets-1"/>
    <property type="match status" value="1"/>
</dbReference>
<keyword evidence="3" id="KW-0678">Repressor</keyword>
<evidence type="ECO:0000313" key="13">
    <source>
        <dbReference type="EMBL" id="CAD7283812.1"/>
    </source>
</evidence>
<dbReference type="InterPro" id="IPR004092">
    <property type="entry name" value="Mbt"/>
</dbReference>
<dbReference type="CDD" id="cd09578">
    <property type="entry name" value="SAM_Scm"/>
    <property type="match status" value="1"/>
</dbReference>
<gene>
    <name evidence="13" type="ORF">NMOB1V02_LOCUS11423</name>
</gene>
<evidence type="ECO:0000256" key="10">
    <source>
        <dbReference type="SAM" id="MobiDB-lite"/>
    </source>
</evidence>
<name>A0A7R9GJV5_9CRUS</name>
<dbReference type="EMBL" id="CAJPEX010006174">
    <property type="protein sequence ID" value="CAG0923964.1"/>
    <property type="molecule type" value="Genomic_DNA"/>
</dbReference>
<dbReference type="GO" id="GO:0003682">
    <property type="term" value="F:chromatin binding"/>
    <property type="evidence" value="ECO:0007669"/>
    <property type="project" value="TreeGrafter"/>
</dbReference>
<dbReference type="GO" id="GO:0042393">
    <property type="term" value="F:histone binding"/>
    <property type="evidence" value="ECO:0007669"/>
    <property type="project" value="TreeGrafter"/>
</dbReference>
<dbReference type="SUPFAM" id="SSF63748">
    <property type="entry name" value="Tudor/PWWP/MBT"/>
    <property type="match status" value="2"/>
</dbReference>
<dbReference type="InterPro" id="IPR001660">
    <property type="entry name" value="SAM"/>
</dbReference>
<dbReference type="Pfam" id="PF02820">
    <property type="entry name" value="MBT"/>
    <property type="match status" value="2"/>
</dbReference>
<dbReference type="PROSITE" id="PS51079">
    <property type="entry name" value="MBT"/>
    <property type="match status" value="2"/>
</dbReference>
<dbReference type="Gene3D" id="2.130.10.130">
    <property type="entry name" value="Integrin alpha, N-terminal"/>
    <property type="match status" value="1"/>
</dbReference>
<dbReference type="Pfam" id="PF00536">
    <property type="entry name" value="SAM_1"/>
    <property type="match status" value="1"/>
</dbReference>
<keyword evidence="8" id="KW-0539">Nucleus</keyword>
<dbReference type="AlphaFoldDB" id="A0A7R9GJV5"/>
<dbReference type="OrthoDB" id="5912862at2759"/>
<organism evidence="13">
    <name type="scientific">Notodromas monacha</name>
    <dbReference type="NCBI Taxonomy" id="399045"/>
    <lineage>
        <taxon>Eukaryota</taxon>
        <taxon>Metazoa</taxon>
        <taxon>Ecdysozoa</taxon>
        <taxon>Arthropoda</taxon>
        <taxon>Crustacea</taxon>
        <taxon>Oligostraca</taxon>
        <taxon>Ostracoda</taxon>
        <taxon>Podocopa</taxon>
        <taxon>Podocopida</taxon>
        <taxon>Cypridocopina</taxon>
        <taxon>Cypridoidea</taxon>
        <taxon>Cyprididae</taxon>
        <taxon>Notodromas</taxon>
    </lineage>
</organism>
<dbReference type="Pfam" id="PF13517">
    <property type="entry name" value="FG-GAP_3"/>
    <property type="match status" value="1"/>
</dbReference>
<keyword evidence="4" id="KW-0732">Signal</keyword>
<keyword evidence="7" id="KW-0804">Transcription</keyword>
<keyword evidence="6" id="KW-0805">Transcription regulation</keyword>
<keyword evidence="11" id="KW-0812">Transmembrane</keyword>
<dbReference type="InterPro" id="IPR057089">
    <property type="entry name" value="C2_TIP"/>
</dbReference>
<evidence type="ECO:0000256" key="7">
    <source>
        <dbReference type="ARBA" id="ARBA00023163"/>
    </source>
</evidence>
<keyword evidence="5" id="KW-0677">Repeat</keyword>
<evidence type="ECO:0000256" key="6">
    <source>
        <dbReference type="ARBA" id="ARBA00023015"/>
    </source>
</evidence>
<dbReference type="Proteomes" id="UP000678499">
    <property type="component" value="Unassembled WGS sequence"/>
</dbReference>
<reference evidence="13" key="1">
    <citation type="submission" date="2020-11" db="EMBL/GenBank/DDBJ databases">
        <authorList>
            <person name="Tran Van P."/>
        </authorList>
    </citation>
    <scope>NUCLEOTIDE SEQUENCE</scope>
</reference>
<dbReference type="InterPro" id="IPR013761">
    <property type="entry name" value="SAM/pointed_sf"/>
</dbReference>
<evidence type="ECO:0000256" key="4">
    <source>
        <dbReference type="ARBA" id="ARBA00022729"/>
    </source>
</evidence>
<dbReference type="SMART" id="SM00454">
    <property type="entry name" value="SAM"/>
    <property type="match status" value="1"/>
</dbReference>
<dbReference type="SUPFAM" id="SSF47769">
    <property type="entry name" value="SAM/Pointed domain"/>
    <property type="match status" value="1"/>
</dbReference>
<dbReference type="EMBL" id="OA888211">
    <property type="protein sequence ID" value="CAD7283812.1"/>
    <property type="molecule type" value="Genomic_DNA"/>
</dbReference>
<sequence>NVKPVQENTNISAAKKDASPTGNPTEFSWETYLKETGSVPAPTHCFKQHADPPVNEFKPGMKLEAVDPRNTTSTCIASVVSTVGPRLCLRLDGGDNSNDFWRLVDSVEIGPIGQCEKNGGMLQPPLGFRMNASFWPVFLLKNLNGAEMAPPKCFKREPATPEVNLFQPGMKLEAIDRKNPLFICTATVGKVNQDMVHISFDGWKGAFDYWCRYDSRDIFPVGWCSAAGHPLQPPGQKWSTKPGSRYYRVNNASANPQSVSPPPAASPPPPLVPISAVISSKTTGKVLRSSTAPPKTKEEPQRSSGRPQRKRRLVESESSESDESPKITPEIVNETPVEVPPVLLELCFNKNCNAGQFLDPENVKKLPKNLPAAKLVDQATALWSTLQPCAIGGKKLEDVFAESKFALPLNVLTSQKGTAEEWTDYLERISKALQCCPSFLATKNLADEKCGKCVVVVETRKQNAGTSWERRAQVPVAPVAPASHVAVAVAPRVVPSSTTPSQSLADIVRWSIDDVIRYISLIDPSLGAHADLFRRHEIDGKALVLLDSDMVMKYMGLKLGPALKICNIVNKLKQKKLREEYEILELFAEMGIGAVVWMLMFGACLGVDVTPQFLQDLTGKSEALYPAAFADVDGDRFTDVILLSNDAHVLQILLGGREMPIKSFGAQVACDWMEESERITSVVPGDFDGDETLDIIITYSRKGSQFSTLEVIWGSGDGEFKCKKTPSSNETLEFEDQPLAMDFNGDMIPDIFVINEDGVPVVWTWSKDRVASPNYMFYIPSEVRPFSLHVPHSNAFVDLDGDYHSDLVLTGSKQLLVFPTRHDLKPYSIPWPRDVDMEAIGQAAFFDADADDQIDLLLPSCTYVSSFQSRYCTDAVLYVRPGGAKDGDWVRLELSKHNGSEWTFALEKGKRYIDTISLRFGDYDLDGYPDFLATMKNTETQEHRVILFRNVPSSANPGFSRTFVPDPAAFREQNTIMGAFFDLHENGLLDVMLLRHHEKHPEDHGLILYENDRPVGYDHYFLKVVVFGPRKSSVIGEDLYSAPTNVAGATVSYILDDFVGKQKTAKAVQQSQTSHFALQLPYVIFGLADVSNFVESLTVGLNVNWVNGTLRQDLLKSWYQLIPNSQVYVIPSPLEIPKEWKIKLYLTPKHLIGRTMLMLWSLGFAALIIVAIIYWREKMLDRKEKRKEAYMMYFGALRG</sequence>
<evidence type="ECO:0000256" key="1">
    <source>
        <dbReference type="ARBA" id="ARBA00004123"/>
    </source>
</evidence>
<dbReference type="InterPro" id="IPR050548">
    <property type="entry name" value="PcG_chromatin_remod_factors"/>
</dbReference>